<dbReference type="STRING" id="1631249.BQ8794_220053"/>
<dbReference type="EMBL" id="FTPD01000015">
    <property type="protein sequence ID" value="SIT55489.1"/>
    <property type="molecule type" value="Genomic_DNA"/>
</dbReference>
<protein>
    <submittedName>
        <fullName evidence="2">Uncharacterized protein</fullName>
    </submittedName>
</protein>
<dbReference type="AlphaFoldDB" id="A0A1R3V8B2"/>
<organism evidence="2 3">
    <name type="scientific">Mesorhizobium prunaredense</name>
    <dbReference type="NCBI Taxonomy" id="1631249"/>
    <lineage>
        <taxon>Bacteria</taxon>
        <taxon>Pseudomonadati</taxon>
        <taxon>Pseudomonadota</taxon>
        <taxon>Alphaproteobacteria</taxon>
        <taxon>Hyphomicrobiales</taxon>
        <taxon>Phyllobacteriaceae</taxon>
        <taxon>Mesorhizobium</taxon>
    </lineage>
</organism>
<reference evidence="3" key="1">
    <citation type="submission" date="2017-01" db="EMBL/GenBank/DDBJ databases">
        <authorList>
            <person name="Brunel B."/>
        </authorList>
    </citation>
    <scope>NUCLEOTIDE SEQUENCE [LARGE SCALE GENOMIC DNA]</scope>
</reference>
<gene>
    <name evidence="2" type="ORF">BQ8794_220053</name>
</gene>
<keyword evidence="1" id="KW-0472">Membrane</keyword>
<name>A0A1R3V8B2_9HYPH</name>
<evidence type="ECO:0000313" key="2">
    <source>
        <dbReference type="EMBL" id="SIT55489.1"/>
    </source>
</evidence>
<dbReference type="Proteomes" id="UP000188388">
    <property type="component" value="Unassembled WGS sequence"/>
</dbReference>
<keyword evidence="1" id="KW-0812">Transmembrane</keyword>
<accession>A0A1R3V8B2</accession>
<keyword evidence="1" id="KW-1133">Transmembrane helix</keyword>
<feature type="transmembrane region" description="Helical" evidence="1">
    <location>
        <begin position="45"/>
        <end position="67"/>
    </location>
</feature>
<evidence type="ECO:0000313" key="3">
    <source>
        <dbReference type="Proteomes" id="UP000188388"/>
    </source>
</evidence>
<sequence length="80" mass="8731">MNAPASNLMSAEGKGPVTEKWQATLPAISDFRLRLLVANHRAEGAMVLVISGYAAAFLLYRGAILVFQPRPRGLEVGFRF</sequence>
<evidence type="ECO:0000256" key="1">
    <source>
        <dbReference type="SAM" id="Phobius"/>
    </source>
</evidence>
<proteinExistence type="predicted"/>
<keyword evidence="3" id="KW-1185">Reference proteome</keyword>